<gene>
    <name evidence="5" type="primary">imuB</name>
    <name evidence="5" type="ORF">MESS2_1270014</name>
</gene>
<evidence type="ECO:0000313" key="6">
    <source>
        <dbReference type="Proteomes" id="UP000012062"/>
    </source>
</evidence>
<dbReference type="CDD" id="cd03468">
    <property type="entry name" value="PolY_like"/>
    <property type="match status" value="1"/>
</dbReference>
<feature type="region of interest" description="Disordered" evidence="2">
    <location>
        <begin position="420"/>
        <end position="441"/>
    </location>
</feature>
<proteinExistence type="predicted"/>
<feature type="domain" description="DUF6504" evidence="4">
    <location>
        <begin position="459"/>
        <end position="544"/>
    </location>
</feature>
<dbReference type="EMBL" id="CAUM01000032">
    <property type="protein sequence ID" value="CCV04324.1"/>
    <property type="molecule type" value="Genomic_DNA"/>
</dbReference>
<name>M5EI69_9HYPH</name>
<reference evidence="5 6" key="1">
    <citation type="submission" date="2013-02" db="EMBL/GenBank/DDBJ databases">
        <authorList>
            <person name="Genoscope - CEA"/>
        </authorList>
    </citation>
    <scope>NUCLEOTIDE SEQUENCE [LARGE SCALE GENOMIC DNA]</scope>
    <source>
        <strain evidence="5 6">STM 2683</strain>
    </source>
</reference>
<feature type="domain" description="UmuC" evidence="3">
    <location>
        <begin position="49"/>
        <end position="175"/>
    </location>
</feature>
<dbReference type="InterPro" id="IPR050356">
    <property type="entry name" value="SulA_CellDiv_inhibitor"/>
</dbReference>
<dbReference type="Pfam" id="PF20114">
    <property type="entry name" value="DUF6504"/>
    <property type="match status" value="1"/>
</dbReference>
<evidence type="ECO:0000256" key="1">
    <source>
        <dbReference type="ARBA" id="ARBA00022763"/>
    </source>
</evidence>
<evidence type="ECO:0000259" key="4">
    <source>
        <dbReference type="Pfam" id="PF20114"/>
    </source>
</evidence>
<sequence>MSMFSSKEGPGGQRILSLWFPHLAAERILRQRLGRSWRSRPSDHLPPSHPPLVISHRDRNAQRISALDERAEALHLKRGMGIADARAMHPSIEIVEADPEADRRLLEGLADWCDRYTPLVAIDGIDGLFLDVTGCTHLFGGERAMLDDILSRFFHQGFDVRAGLAATPGAAWAAARFAGDHIVQSGEEEALLVPLPLAALRIEPEIRASLESVGLRTAGAVMAAPRAPLARRFGATLLLRLDQALGRLDEAVSPRLPVAPLSVERHLAEPIMLTDDIERLVSLLATTLKADLERRGEGARRLALLLFRVDGAVSRIAVGTSRPLREPLLIQKLFHERLAALEQDIDAGYGFDLVRLSVLSAAAFDMQQADLTGETDDCDADIALFADRIRARLGEGAVLRSVTVESHLPERAVATVPFSEVPQRTSPPRRPVRNPPMTIYPPATIYPRERPIRLFRSPEPIEVPATEMPEGPPMNFRWRRALYRVARAEGPERIAPEWWRGQGGEDAPTRDYFRIEDSDGRRYWLYRQGLYGASQASPRWFMHGVFA</sequence>
<dbReference type="InterPro" id="IPR001126">
    <property type="entry name" value="UmuC"/>
</dbReference>
<organism evidence="5 6">
    <name type="scientific">Mesorhizobium metallidurans STM 2683</name>
    <dbReference type="NCBI Taxonomy" id="1297569"/>
    <lineage>
        <taxon>Bacteria</taxon>
        <taxon>Pseudomonadati</taxon>
        <taxon>Pseudomonadota</taxon>
        <taxon>Alphaproteobacteria</taxon>
        <taxon>Hyphomicrobiales</taxon>
        <taxon>Phyllobacteriaceae</taxon>
        <taxon>Mesorhizobium</taxon>
    </lineage>
</organism>
<dbReference type="PANTHER" id="PTHR35369">
    <property type="entry name" value="BLR3025 PROTEIN-RELATED"/>
    <property type="match status" value="1"/>
</dbReference>
<dbReference type="AlphaFoldDB" id="M5EI69"/>
<protein>
    <submittedName>
        <fullName evidence="5">Protein imuB</fullName>
    </submittedName>
</protein>
<dbReference type="Pfam" id="PF00817">
    <property type="entry name" value="IMS"/>
    <property type="match status" value="1"/>
</dbReference>
<evidence type="ECO:0000313" key="5">
    <source>
        <dbReference type="EMBL" id="CCV04324.1"/>
    </source>
</evidence>
<evidence type="ECO:0000259" key="3">
    <source>
        <dbReference type="Pfam" id="PF00817"/>
    </source>
</evidence>
<accession>M5EI69</accession>
<dbReference type="SUPFAM" id="SSF56672">
    <property type="entry name" value="DNA/RNA polymerases"/>
    <property type="match status" value="1"/>
</dbReference>
<dbReference type="PANTHER" id="PTHR35369:SF2">
    <property type="entry name" value="BLR3025 PROTEIN"/>
    <property type="match status" value="1"/>
</dbReference>
<dbReference type="GO" id="GO:0006281">
    <property type="term" value="P:DNA repair"/>
    <property type="evidence" value="ECO:0007669"/>
    <property type="project" value="InterPro"/>
</dbReference>
<keyword evidence="1" id="KW-0227">DNA damage</keyword>
<dbReference type="STRING" id="1297569.MESS2_1270014"/>
<evidence type="ECO:0000256" key="2">
    <source>
        <dbReference type="SAM" id="MobiDB-lite"/>
    </source>
</evidence>
<dbReference type="Proteomes" id="UP000012062">
    <property type="component" value="Unassembled WGS sequence"/>
</dbReference>
<dbReference type="eggNOG" id="COG0389">
    <property type="taxonomic scope" value="Bacteria"/>
</dbReference>
<comment type="caution">
    <text evidence="5">The sequence shown here is derived from an EMBL/GenBank/DDBJ whole genome shotgun (WGS) entry which is preliminary data.</text>
</comment>
<dbReference type="InterPro" id="IPR043502">
    <property type="entry name" value="DNA/RNA_pol_sf"/>
</dbReference>
<dbReference type="InterPro" id="IPR045443">
    <property type="entry name" value="DUF6504"/>
</dbReference>
<keyword evidence="6" id="KW-1185">Reference proteome</keyword>